<keyword evidence="2 4" id="KW-0378">Hydrolase</keyword>
<dbReference type="Pfam" id="PF00561">
    <property type="entry name" value="Abhydrolase_1"/>
    <property type="match status" value="1"/>
</dbReference>
<protein>
    <submittedName>
        <fullName evidence="4">Alpha/beta fold hydrolase</fullName>
    </submittedName>
</protein>
<dbReference type="InterPro" id="IPR029058">
    <property type="entry name" value="AB_hydrolase_fold"/>
</dbReference>
<sequence>MFANINKTRIFFDINGAGFVPDGEKLKEKPVCFVLHGGPGGTHAYFKPYLDDLTEEIQLVYIDNRGSGFSATGPQSSYNLENNVEDIEELRKYLGLGKIWVLGHSYGGTVAMNYALKYQDNLEGLILATTTASYRFMDKAKKFVEKNGTDEQKRVADILFNGAFESQEQLTYYFEVMEPLYSRDHASANNDQPKLKINRSYEAINEGFGGFLKELDITGRLSTITVPSLVIAGRHDWITPIEESEIIASELPNSKFLLLEESSHSVMKDETNKLNSTILGFVKKTRS</sequence>
<dbReference type="PANTHER" id="PTHR43798:SF33">
    <property type="entry name" value="HYDROLASE, PUTATIVE (AFU_ORTHOLOGUE AFUA_2G14860)-RELATED"/>
    <property type="match status" value="1"/>
</dbReference>
<dbReference type="EMBL" id="JBHTKJ010000028">
    <property type="protein sequence ID" value="MFD1038966.1"/>
    <property type="molecule type" value="Genomic_DNA"/>
</dbReference>
<evidence type="ECO:0000313" key="5">
    <source>
        <dbReference type="Proteomes" id="UP001597040"/>
    </source>
</evidence>
<evidence type="ECO:0000313" key="4">
    <source>
        <dbReference type="EMBL" id="MFD1038966.1"/>
    </source>
</evidence>
<dbReference type="GO" id="GO:0016787">
    <property type="term" value="F:hydrolase activity"/>
    <property type="evidence" value="ECO:0007669"/>
    <property type="project" value="UniProtKB-KW"/>
</dbReference>
<comment type="caution">
    <text evidence="4">The sequence shown here is derived from an EMBL/GenBank/DDBJ whole genome shotgun (WGS) entry which is preliminary data.</text>
</comment>
<gene>
    <name evidence="4" type="ORF">ACFQ3N_11280</name>
</gene>
<dbReference type="RefSeq" id="WP_390362456.1">
    <property type="nucleotide sequence ID" value="NZ_JBHTKJ010000028.1"/>
</dbReference>
<evidence type="ECO:0000256" key="1">
    <source>
        <dbReference type="ARBA" id="ARBA00010088"/>
    </source>
</evidence>
<dbReference type="InterPro" id="IPR000073">
    <property type="entry name" value="AB_hydrolase_1"/>
</dbReference>
<dbReference type="InterPro" id="IPR002410">
    <property type="entry name" value="Peptidase_S33"/>
</dbReference>
<dbReference type="Gene3D" id="3.40.50.1820">
    <property type="entry name" value="alpha/beta hydrolase"/>
    <property type="match status" value="1"/>
</dbReference>
<reference evidence="5" key="1">
    <citation type="journal article" date="2019" name="Int. J. Syst. Evol. Microbiol.">
        <title>The Global Catalogue of Microorganisms (GCM) 10K type strain sequencing project: providing services to taxonomists for standard genome sequencing and annotation.</title>
        <authorList>
            <consortium name="The Broad Institute Genomics Platform"/>
            <consortium name="The Broad Institute Genome Sequencing Center for Infectious Disease"/>
            <person name="Wu L."/>
            <person name="Ma J."/>
        </authorList>
    </citation>
    <scope>NUCLEOTIDE SEQUENCE [LARGE SCALE GENOMIC DNA]</scope>
    <source>
        <strain evidence="5">CCUG 56754</strain>
    </source>
</reference>
<name>A0ABW3LNR0_9BACI</name>
<keyword evidence="5" id="KW-1185">Reference proteome</keyword>
<accession>A0ABW3LNR0</accession>
<dbReference type="Proteomes" id="UP001597040">
    <property type="component" value="Unassembled WGS sequence"/>
</dbReference>
<organism evidence="4 5">
    <name type="scientific">Virgibacillus byunsanensis</name>
    <dbReference type="NCBI Taxonomy" id="570945"/>
    <lineage>
        <taxon>Bacteria</taxon>
        <taxon>Bacillati</taxon>
        <taxon>Bacillota</taxon>
        <taxon>Bacilli</taxon>
        <taxon>Bacillales</taxon>
        <taxon>Bacillaceae</taxon>
        <taxon>Virgibacillus</taxon>
    </lineage>
</organism>
<evidence type="ECO:0000256" key="2">
    <source>
        <dbReference type="ARBA" id="ARBA00022801"/>
    </source>
</evidence>
<dbReference type="PRINTS" id="PR00111">
    <property type="entry name" value="ABHYDROLASE"/>
</dbReference>
<comment type="similarity">
    <text evidence="1">Belongs to the peptidase S33 family.</text>
</comment>
<dbReference type="PRINTS" id="PR00793">
    <property type="entry name" value="PROAMNOPTASE"/>
</dbReference>
<dbReference type="InterPro" id="IPR050266">
    <property type="entry name" value="AB_hydrolase_sf"/>
</dbReference>
<feature type="domain" description="AB hydrolase-1" evidence="3">
    <location>
        <begin position="34"/>
        <end position="270"/>
    </location>
</feature>
<evidence type="ECO:0000259" key="3">
    <source>
        <dbReference type="Pfam" id="PF00561"/>
    </source>
</evidence>
<proteinExistence type="inferred from homology"/>
<dbReference type="SUPFAM" id="SSF53474">
    <property type="entry name" value="alpha/beta-Hydrolases"/>
    <property type="match status" value="1"/>
</dbReference>
<dbReference type="PANTHER" id="PTHR43798">
    <property type="entry name" value="MONOACYLGLYCEROL LIPASE"/>
    <property type="match status" value="1"/>
</dbReference>